<dbReference type="EMBL" id="PVWP01000005">
    <property type="protein sequence ID" value="PSB37540.1"/>
    <property type="molecule type" value="Genomic_DNA"/>
</dbReference>
<keyword evidence="2" id="KW-1185">Reference proteome</keyword>
<dbReference type="Proteomes" id="UP000238218">
    <property type="component" value="Unassembled WGS sequence"/>
</dbReference>
<evidence type="ECO:0000313" key="1">
    <source>
        <dbReference type="EMBL" id="PSB37540.1"/>
    </source>
</evidence>
<proteinExistence type="predicted"/>
<comment type="caution">
    <text evidence="1">The sequence shown here is derived from an EMBL/GenBank/DDBJ whole genome shotgun (WGS) entry which is preliminary data.</text>
</comment>
<evidence type="ECO:0000313" key="2">
    <source>
        <dbReference type="Proteomes" id="UP000238218"/>
    </source>
</evidence>
<accession>A0ABX5F7G5</accession>
<sequence>MLIDVVLDLCEARFITLRCLTELVNRKPDTLRDQYLKVLVRQRQLSLAFPNTPNHERQAYTTAKSTTP</sequence>
<organism evidence="1 2">
    <name type="scientific">Aphanothece cf. minutissima CCALA 015</name>
    <dbReference type="NCBI Taxonomy" id="2107695"/>
    <lineage>
        <taxon>Bacteria</taxon>
        <taxon>Bacillati</taxon>
        <taxon>Cyanobacteriota</taxon>
        <taxon>Cyanophyceae</taxon>
        <taxon>Oscillatoriophycideae</taxon>
        <taxon>Chroococcales</taxon>
        <taxon>Aphanothecaceae</taxon>
        <taxon>Aphanothece</taxon>
    </lineage>
</organism>
<name>A0ABX5F7G5_9CHRO</name>
<gene>
    <name evidence="1" type="ORF">C7B81_08470</name>
</gene>
<protein>
    <submittedName>
        <fullName evidence="1">Uncharacterized protein</fullName>
    </submittedName>
</protein>
<reference evidence="1 2" key="1">
    <citation type="submission" date="2018-03" db="EMBL/GenBank/DDBJ databases">
        <title>The ancient ancestry and fast evolution of plastids.</title>
        <authorList>
            <person name="Moore K.R."/>
            <person name="Magnabosco C."/>
            <person name="Momper L."/>
            <person name="Gold D.A."/>
            <person name="Bosak T."/>
            <person name="Fournier G.P."/>
        </authorList>
    </citation>
    <scope>NUCLEOTIDE SEQUENCE [LARGE SCALE GENOMIC DNA]</scope>
    <source>
        <strain evidence="1 2">CCALA 015</strain>
    </source>
</reference>